<keyword evidence="3" id="KW-1185">Reference proteome</keyword>
<organism evidence="2 3">
    <name type="scientific">Kwoniella shandongensis</name>
    <dbReference type="NCBI Taxonomy" id="1734106"/>
    <lineage>
        <taxon>Eukaryota</taxon>
        <taxon>Fungi</taxon>
        <taxon>Dikarya</taxon>
        <taxon>Basidiomycota</taxon>
        <taxon>Agaricomycotina</taxon>
        <taxon>Tremellomycetes</taxon>
        <taxon>Tremellales</taxon>
        <taxon>Cryptococcaceae</taxon>
        <taxon>Kwoniella</taxon>
    </lineage>
</organism>
<evidence type="ECO:0000256" key="1">
    <source>
        <dbReference type="SAM" id="MobiDB-lite"/>
    </source>
</evidence>
<dbReference type="Proteomes" id="UP000322225">
    <property type="component" value="Chromosome 4"/>
</dbReference>
<feature type="region of interest" description="Disordered" evidence="1">
    <location>
        <begin position="1"/>
        <end position="81"/>
    </location>
</feature>
<dbReference type="EMBL" id="CP144054">
    <property type="protein sequence ID" value="WWD17847.1"/>
    <property type="molecule type" value="Genomic_DNA"/>
</dbReference>
<feature type="compositionally biased region" description="Polar residues" evidence="1">
    <location>
        <begin position="1"/>
        <end position="22"/>
    </location>
</feature>
<evidence type="ECO:0000313" key="3">
    <source>
        <dbReference type="Proteomes" id="UP000322225"/>
    </source>
</evidence>
<dbReference type="AlphaFoldDB" id="A0AAJ8MWE7"/>
<accession>A0AAJ8MWE7</accession>
<reference evidence="2" key="1">
    <citation type="submission" date="2017-08" db="EMBL/GenBank/DDBJ databases">
        <authorList>
            <person name="Cuomo C."/>
            <person name="Billmyre B."/>
            <person name="Heitman J."/>
        </authorList>
    </citation>
    <scope>NUCLEOTIDE SEQUENCE</scope>
    <source>
        <strain evidence="2">CBS 12478</strain>
    </source>
</reference>
<dbReference type="KEGG" id="ksn:90829932"/>
<dbReference type="GeneID" id="90829932"/>
<feature type="compositionally biased region" description="Low complexity" evidence="1">
    <location>
        <begin position="23"/>
        <end position="34"/>
    </location>
</feature>
<protein>
    <submittedName>
        <fullName evidence="2">Uncharacterized protein</fullName>
    </submittedName>
</protein>
<evidence type="ECO:0000313" key="2">
    <source>
        <dbReference type="EMBL" id="WWD17847.1"/>
    </source>
</evidence>
<name>A0AAJ8MWE7_9TREE</name>
<feature type="compositionally biased region" description="Polar residues" evidence="1">
    <location>
        <begin position="35"/>
        <end position="66"/>
    </location>
</feature>
<proteinExistence type="predicted"/>
<gene>
    <name evidence="2" type="ORF">CI109_102291</name>
</gene>
<dbReference type="RefSeq" id="XP_065823199.1">
    <property type="nucleotide sequence ID" value="XM_065967127.1"/>
</dbReference>
<reference evidence="2" key="2">
    <citation type="submission" date="2024-01" db="EMBL/GenBank/DDBJ databases">
        <title>Comparative genomics of Cryptococcus and Kwoniella reveals pathogenesis evolution and contrasting modes of karyotype evolution via chromosome fusion or intercentromeric recombination.</title>
        <authorList>
            <person name="Coelho M.A."/>
            <person name="David-Palma M."/>
            <person name="Shea T."/>
            <person name="Bowers K."/>
            <person name="McGinley-Smith S."/>
            <person name="Mohammad A.W."/>
            <person name="Gnirke A."/>
            <person name="Yurkov A.M."/>
            <person name="Nowrousian M."/>
            <person name="Sun S."/>
            <person name="Cuomo C.A."/>
            <person name="Heitman J."/>
        </authorList>
    </citation>
    <scope>NUCLEOTIDE SEQUENCE</scope>
    <source>
        <strain evidence="2">CBS 12478</strain>
    </source>
</reference>
<sequence length="81" mass="8409">MESNPGNDTNTSQTSSVPSIRLSSPPSTSGAATSQDYQNLLTRIQSVRLQGSNPAPGSQPSNNTYLTPPPEHYSSGGSSTN</sequence>